<dbReference type="EMBL" id="RBXP01000015">
    <property type="protein sequence ID" value="RKT58191.1"/>
    <property type="molecule type" value="Genomic_DNA"/>
</dbReference>
<gene>
    <name evidence="4" type="ORF">DFR40_2135</name>
</gene>
<evidence type="ECO:0000313" key="5">
    <source>
        <dbReference type="Proteomes" id="UP000270626"/>
    </source>
</evidence>
<dbReference type="Pfam" id="PF00072">
    <property type="entry name" value="Response_reg"/>
    <property type="match status" value="2"/>
</dbReference>
<feature type="domain" description="Response regulatory" evidence="3">
    <location>
        <begin position="2"/>
        <end position="117"/>
    </location>
</feature>
<dbReference type="PANTHER" id="PTHR43228">
    <property type="entry name" value="TWO-COMPONENT RESPONSE REGULATOR"/>
    <property type="match status" value="1"/>
</dbReference>
<dbReference type="Proteomes" id="UP000270626">
    <property type="component" value="Unassembled WGS sequence"/>
</dbReference>
<comment type="caution">
    <text evidence="4">The sequence shown here is derived from an EMBL/GenBank/DDBJ whole genome shotgun (WGS) entry which is preliminary data.</text>
</comment>
<dbReference type="AlphaFoldDB" id="A0A495W8S4"/>
<dbReference type="SMART" id="SM00448">
    <property type="entry name" value="REC"/>
    <property type="match status" value="2"/>
</dbReference>
<dbReference type="InterPro" id="IPR001789">
    <property type="entry name" value="Sig_transdc_resp-reg_receiver"/>
</dbReference>
<dbReference type="RefSeq" id="WP_121458451.1">
    <property type="nucleotide sequence ID" value="NZ_JAANMQ010000001.1"/>
</dbReference>
<sequence length="267" mass="28749">MKVLIVEDNASMRNLLVTLLGSQGYSIVGQLEDGNGVVDAIRRLAPEIVCLDYQLPGRDGMALLPEINAAFPDIDVVFMTGSEDADIEQRAADAGASGFLRKPFGQKQILDELRQVCEIRQQARRAEQADSTAEAAPPTAASRRPGGKPTAIIVDDNSAIRLLLKGVLIELGMHIVAQAANGEEAIRAAQAHQPSVLFLDVNMPIMSGLDALPRIREVSPQTAVVMVTGETSRLQVQQAAGLGARGYVVKPVRPAYVESFLKKLFNR</sequence>
<protein>
    <submittedName>
        <fullName evidence="4">Two-component system chemotaxis response regulator CheY</fullName>
    </submittedName>
</protein>
<feature type="compositionally biased region" description="Low complexity" evidence="2">
    <location>
        <begin position="129"/>
        <end position="142"/>
    </location>
</feature>
<keyword evidence="5" id="KW-1185">Reference proteome</keyword>
<organism evidence="4 5">
    <name type="scientific">Azonexus fungiphilus</name>
    <dbReference type="NCBI Taxonomy" id="146940"/>
    <lineage>
        <taxon>Bacteria</taxon>
        <taxon>Pseudomonadati</taxon>
        <taxon>Pseudomonadota</taxon>
        <taxon>Betaproteobacteria</taxon>
        <taxon>Rhodocyclales</taxon>
        <taxon>Azonexaceae</taxon>
        <taxon>Azonexus</taxon>
    </lineage>
</organism>
<dbReference type="SUPFAM" id="SSF52172">
    <property type="entry name" value="CheY-like"/>
    <property type="match status" value="2"/>
</dbReference>
<feature type="modified residue" description="4-aspartylphosphate" evidence="1">
    <location>
        <position position="200"/>
    </location>
</feature>
<feature type="region of interest" description="Disordered" evidence="2">
    <location>
        <begin position="124"/>
        <end position="149"/>
    </location>
</feature>
<dbReference type="PROSITE" id="PS50110">
    <property type="entry name" value="RESPONSE_REGULATORY"/>
    <property type="match status" value="2"/>
</dbReference>
<evidence type="ECO:0000256" key="1">
    <source>
        <dbReference type="PROSITE-ProRule" id="PRU00169"/>
    </source>
</evidence>
<dbReference type="OrthoDB" id="9179585at2"/>
<evidence type="ECO:0000259" key="3">
    <source>
        <dbReference type="PROSITE" id="PS50110"/>
    </source>
</evidence>
<dbReference type="Gene3D" id="3.40.50.2300">
    <property type="match status" value="2"/>
</dbReference>
<dbReference type="InterPro" id="IPR052048">
    <property type="entry name" value="ST_Response_Regulator"/>
</dbReference>
<reference evidence="4 5" key="1">
    <citation type="submission" date="2018-10" db="EMBL/GenBank/DDBJ databases">
        <title>Genomic Encyclopedia of Type Strains, Phase IV (KMG-IV): sequencing the most valuable type-strain genomes for metagenomic binning, comparative biology and taxonomic classification.</title>
        <authorList>
            <person name="Goeker M."/>
        </authorList>
    </citation>
    <scope>NUCLEOTIDE SEQUENCE [LARGE SCALE GENOMIC DNA]</scope>
    <source>
        <strain evidence="4 5">DSM 23841</strain>
    </source>
</reference>
<proteinExistence type="predicted"/>
<evidence type="ECO:0000256" key="2">
    <source>
        <dbReference type="SAM" id="MobiDB-lite"/>
    </source>
</evidence>
<dbReference type="InterPro" id="IPR011006">
    <property type="entry name" value="CheY-like_superfamily"/>
</dbReference>
<keyword evidence="1" id="KW-0597">Phosphoprotein</keyword>
<name>A0A495W8S4_9RHOO</name>
<accession>A0A495W8S4</accession>
<evidence type="ECO:0000313" key="4">
    <source>
        <dbReference type="EMBL" id="RKT58191.1"/>
    </source>
</evidence>
<dbReference type="PANTHER" id="PTHR43228:SF1">
    <property type="entry name" value="TWO-COMPONENT RESPONSE REGULATOR ARR22"/>
    <property type="match status" value="1"/>
</dbReference>
<feature type="modified residue" description="4-aspartylphosphate" evidence="1">
    <location>
        <position position="52"/>
    </location>
</feature>
<dbReference type="GO" id="GO:0000160">
    <property type="term" value="P:phosphorelay signal transduction system"/>
    <property type="evidence" value="ECO:0007669"/>
    <property type="project" value="InterPro"/>
</dbReference>
<dbReference type="CDD" id="cd00156">
    <property type="entry name" value="REC"/>
    <property type="match status" value="2"/>
</dbReference>
<feature type="domain" description="Response regulatory" evidence="3">
    <location>
        <begin position="150"/>
        <end position="265"/>
    </location>
</feature>